<dbReference type="CDD" id="cd00024">
    <property type="entry name" value="CD_CSD"/>
    <property type="match status" value="1"/>
</dbReference>
<comment type="caution">
    <text evidence="2">The sequence shown here is derived from an EMBL/GenBank/DDBJ whole genome shotgun (WGS) entry which is preliminary data.</text>
</comment>
<proteinExistence type="predicted"/>
<feature type="compositionally biased region" description="Acidic residues" evidence="1">
    <location>
        <begin position="239"/>
        <end position="250"/>
    </location>
</feature>
<feature type="compositionally biased region" description="Basic residues" evidence="1">
    <location>
        <begin position="65"/>
        <end position="75"/>
    </location>
</feature>
<dbReference type="AlphaFoldDB" id="A0AAD7BIM0"/>
<dbReference type="Proteomes" id="UP001221142">
    <property type="component" value="Unassembled WGS sequence"/>
</dbReference>
<feature type="compositionally biased region" description="Basic and acidic residues" evidence="1">
    <location>
        <begin position="184"/>
        <end position="194"/>
    </location>
</feature>
<organism evidence="2 3">
    <name type="scientific">Roridomyces roridus</name>
    <dbReference type="NCBI Taxonomy" id="1738132"/>
    <lineage>
        <taxon>Eukaryota</taxon>
        <taxon>Fungi</taxon>
        <taxon>Dikarya</taxon>
        <taxon>Basidiomycota</taxon>
        <taxon>Agaricomycotina</taxon>
        <taxon>Agaricomycetes</taxon>
        <taxon>Agaricomycetidae</taxon>
        <taxon>Agaricales</taxon>
        <taxon>Marasmiineae</taxon>
        <taxon>Mycenaceae</taxon>
        <taxon>Roridomyces</taxon>
    </lineage>
</organism>
<dbReference type="InterPro" id="IPR016197">
    <property type="entry name" value="Chromo-like_dom_sf"/>
</dbReference>
<dbReference type="Gene3D" id="2.40.50.40">
    <property type="match status" value="1"/>
</dbReference>
<evidence type="ECO:0000256" key="1">
    <source>
        <dbReference type="SAM" id="MobiDB-lite"/>
    </source>
</evidence>
<feature type="compositionally biased region" description="Acidic residues" evidence="1">
    <location>
        <begin position="153"/>
        <end position="165"/>
    </location>
</feature>
<feature type="compositionally biased region" description="Low complexity" evidence="1">
    <location>
        <begin position="1"/>
        <end position="34"/>
    </location>
</feature>
<feature type="region of interest" description="Disordered" evidence="1">
    <location>
        <begin position="1"/>
        <end position="256"/>
    </location>
</feature>
<dbReference type="EMBL" id="JARKIF010000015">
    <property type="protein sequence ID" value="KAJ7622342.1"/>
    <property type="molecule type" value="Genomic_DNA"/>
</dbReference>
<feature type="compositionally biased region" description="Low complexity" evidence="1">
    <location>
        <begin position="49"/>
        <end position="64"/>
    </location>
</feature>
<dbReference type="SUPFAM" id="SSF54160">
    <property type="entry name" value="Chromo domain-like"/>
    <property type="match status" value="1"/>
</dbReference>
<protein>
    <recommendedName>
        <fullName evidence="4">Chromo domain-containing protein</fullName>
    </recommendedName>
</protein>
<evidence type="ECO:0008006" key="4">
    <source>
        <dbReference type="Google" id="ProtNLM"/>
    </source>
</evidence>
<evidence type="ECO:0000313" key="2">
    <source>
        <dbReference type="EMBL" id="KAJ7622342.1"/>
    </source>
</evidence>
<reference evidence="2" key="1">
    <citation type="submission" date="2023-03" db="EMBL/GenBank/DDBJ databases">
        <title>Massive genome expansion in bonnet fungi (Mycena s.s.) driven by repeated elements and novel gene families across ecological guilds.</title>
        <authorList>
            <consortium name="Lawrence Berkeley National Laboratory"/>
            <person name="Harder C.B."/>
            <person name="Miyauchi S."/>
            <person name="Viragh M."/>
            <person name="Kuo A."/>
            <person name="Thoen E."/>
            <person name="Andreopoulos B."/>
            <person name="Lu D."/>
            <person name="Skrede I."/>
            <person name="Drula E."/>
            <person name="Henrissat B."/>
            <person name="Morin E."/>
            <person name="Kohler A."/>
            <person name="Barry K."/>
            <person name="LaButti K."/>
            <person name="Morin E."/>
            <person name="Salamov A."/>
            <person name="Lipzen A."/>
            <person name="Mereny Z."/>
            <person name="Hegedus B."/>
            <person name="Baldrian P."/>
            <person name="Stursova M."/>
            <person name="Weitz H."/>
            <person name="Taylor A."/>
            <person name="Grigoriev I.V."/>
            <person name="Nagy L.G."/>
            <person name="Martin F."/>
            <person name="Kauserud H."/>
        </authorList>
    </citation>
    <scope>NUCLEOTIDE SEQUENCE</scope>
    <source>
        <strain evidence="2">9284</strain>
    </source>
</reference>
<feature type="compositionally biased region" description="Acidic residues" evidence="1">
    <location>
        <begin position="211"/>
        <end position="223"/>
    </location>
</feature>
<gene>
    <name evidence="2" type="ORF">FB45DRAFT_927559</name>
</gene>
<accession>A0AAD7BIM0</accession>
<evidence type="ECO:0000313" key="3">
    <source>
        <dbReference type="Proteomes" id="UP001221142"/>
    </source>
</evidence>
<name>A0AAD7BIM0_9AGAR</name>
<sequence>MPVPLRLTPLLVPDQTSSVASTSTRSTPPSLIAAAERERKAAAKKRLQEAQAAAREASRASQVRGRGRGRGRRGGGRGARGGRGGRSRQVPTQQDDDDDAEWIPATGLESDDRHQNIRGRGGIRGGRRGRRGRGGAQRGVGRGRSRAARSSDEETASESQDEDEALTACWSPETSDGESGAGQDGRRGTRRDAAGEDDEDDGDGPNSDPEPPTDEETEVEEPDFAAVYGPLALPPTEDGSSDEEEEDSEESQISAFNGHRWEKRRHLEFQVVWTDGDVTWEPLSNVHDCAALDAYMTHHDLVDPLHLSRRKYMIDKALKAIDE</sequence>
<keyword evidence="3" id="KW-1185">Reference proteome</keyword>